<evidence type="ECO:0000256" key="1">
    <source>
        <dbReference type="SAM" id="MobiDB-lite"/>
    </source>
</evidence>
<name>A0ABR3B169_PHYBL</name>
<feature type="region of interest" description="Disordered" evidence="1">
    <location>
        <begin position="75"/>
        <end position="126"/>
    </location>
</feature>
<protein>
    <submittedName>
        <fullName evidence="2">Uncharacterized protein</fullName>
    </submittedName>
</protein>
<sequence>MSEFLYLNSQTSSLVSDIDMSNSELVLKISQITDILKNESQDNIISVIFAVANNLNVLIKVEVEDLDAPVAFEQENNKPIENLPEQESSLQDALDTDSEESGTSTVDLSDEPPEPPATKVFTRKPRRRIRSDIQGTTKISLPRNKTKKVLARTESIENTIKDIVKGIEKLKSLPKKKFESLVKDILSNVEVTSTVGYETLFDNSDRIISGLELMDDNRLREGILYCYRQYEQSRKKNESAMVYRNIMLLNMYRMVYEYCARKFSDNNFVRVKSRALTMLFPDADKDTMVKMVNMCLHGDHMQTIITSFGSDTIILFFRIINRSILRKMTKSAWNKMLKQLKEKGLCDVSQITINEYTK</sequence>
<evidence type="ECO:0000313" key="3">
    <source>
        <dbReference type="Proteomes" id="UP001448207"/>
    </source>
</evidence>
<evidence type="ECO:0000313" key="2">
    <source>
        <dbReference type="EMBL" id="KAL0087507.1"/>
    </source>
</evidence>
<proteinExistence type="predicted"/>
<dbReference type="EMBL" id="JBCLYO010000007">
    <property type="protein sequence ID" value="KAL0087507.1"/>
    <property type="molecule type" value="Genomic_DNA"/>
</dbReference>
<organism evidence="2 3">
    <name type="scientific">Phycomyces blakesleeanus</name>
    <dbReference type="NCBI Taxonomy" id="4837"/>
    <lineage>
        <taxon>Eukaryota</taxon>
        <taxon>Fungi</taxon>
        <taxon>Fungi incertae sedis</taxon>
        <taxon>Mucoromycota</taxon>
        <taxon>Mucoromycotina</taxon>
        <taxon>Mucoromycetes</taxon>
        <taxon>Mucorales</taxon>
        <taxon>Phycomycetaceae</taxon>
        <taxon>Phycomyces</taxon>
    </lineage>
</organism>
<dbReference type="Proteomes" id="UP001448207">
    <property type="component" value="Unassembled WGS sequence"/>
</dbReference>
<accession>A0ABR3B169</accession>
<comment type="caution">
    <text evidence="2">The sequence shown here is derived from an EMBL/GenBank/DDBJ whole genome shotgun (WGS) entry which is preliminary data.</text>
</comment>
<reference evidence="2 3" key="1">
    <citation type="submission" date="2024-04" db="EMBL/GenBank/DDBJ databases">
        <title>Symmetric and asymmetric DNA N6-adenine methylation regulates different biological responses in Mucorales.</title>
        <authorList>
            <consortium name="Lawrence Berkeley National Laboratory"/>
            <person name="Lax C."/>
            <person name="Mondo S.J."/>
            <person name="Osorio-Concepcion M."/>
            <person name="Muszewska A."/>
            <person name="Corrochano-Luque M."/>
            <person name="Gutierrez G."/>
            <person name="Riley R."/>
            <person name="Lipzen A."/>
            <person name="Guo J."/>
            <person name="Hundley H."/>
            <person name="Amirebrahimi M."/>
            <person name="Ng V."/>
            <person name="Lorenzo-Gutierrez D."/>
            <person name="Binder U."/>
            <person name="Yang J."/>
            <person name="Song Y."/>
            <person name="Canovas D."/>
            <person name="Navarro E."/>
            <person name="Freitag M."/>
            <person name="Gabaldon T."/>
            <person name="Grigoriev I.V."/>
            <person name="Corrochano L.M."/>
            <person name="Nicolas F.E."/>
            <person name="Garre V."/>
        </authorList>
    </citation>
    <scope>NUCLEOTIDE SEQUENCE [LARGE SCALE GENOMIC DNA]</scope>
    <source>
        <strain evidence="2 3">L51</strain>
    </source>
</reference>
<gene>
    <name evidence="2" type="ORF">J3Q64DRAFT_1821181</name>
</gene>
<keyword evidence="3" id="KW-1185">Reference proteome</keyword>